<dbReference type="Gene3D" id="3.40.50.1820">
    <property type="entry name" value="alpha/beta hydrolase"/>
    <property type="match status" value="1"/>
</dbReference>
<dbReference type="InterPro" id="IPR050266">
    <property type="entry name" value="AB_hydrolase_sf"/>
</dbReference>
<keyword evidence="3" id="KW-1185">Reference proteome</keyword>
<reference evidence="3" key="1">
    <citation type="submission" date="2017-02" db="EMBL/GenBank/DDBJ databases">
        <authorList>
            <person name="Varghese N."/>
            <person name="Submissions S."/>
        </authorList>
    </citation>
    <scope>NUCLEOTIDE SEQUENCE [LARGE SCALE GENOMIC DNA]</scope>
    <source>
        <strain evidence="3">UM2</strain>
    </source>
</reference>
<dbReference type="InterPro" id="IPR000073">
    <property type="entry name" value="AB_hydrolase_1"/>
</dbReference>
<name>A0A1T5GBJ2_9SPHN</name>
<dbReference type="PANTHER" id="PTHR43798">
    <property type="entry name" value="MONOACYLGLYCEROL LIPASE"/>
    <property type="match status" value="1"/>
</dbReference>
<gene>
    <name evidence="2" type="ORF">SAMN06295920_11375</name>
</gene>
<proteinExistence type="predicted"/>
<keyword evidence="2" id="KW-0378">Hydrolase</keyword>
<sequence length="277" mass="30557">MADGLEKRTVQVNGTPMAYVEQGEGEPLIAIHGGGPGASGISNYRRNVGPLAAGGRRIIVPDLPGYGDSPSQPTAEAIYDGFADNILGLMDALAIEKASFIGNSLGGGTTLSLALRHPHRVNRMVLMGPGGGYSLSPHPTEGLLRMLHFYEGEGPTREKLDRVLDLLVFDRSMITPDLVEERYKACVRPDTMANPPLRGRGANPRDDLWRQPLNELQHRTLIIWGREDRVLSFDNALVFLKSIPNAELHVFPKTGHWVQWERADQFNDMVNDFLDRA</sequence>
<dbReference type="OrthoDB" id="8680283at2"/>
<feature type="domain" description="AB hydrolase-1" evidence="1">
    <location>
        <begin position="28"/>
        <end position="262"/>
    </location>
</feature>
<dbReference type="PANTHER" id="PTHR43798:SF33">
    <property type="entry name" value="HYDROLASE, PUTATIVE (AFU_ORTHOLOGUE AFUA_2G14860)-RELATED"/>
    <property type="match status" value="1"/>
</dbReference>
<evidence type="ECO:0000313" key="3">
    <source>
        <dbReference type="Proteomes" id="UP000189818"/>
    </source>
</evidence>
<accession>A0A1T5GBJ2</accession>
<dbReference type="RefSeq" id="WP_079650438.1">
    <property type="nucleotide sequence ID" value="NZ_FUYM01000013.1"/>
</dbReference>
<dbReference type="Proteomes" id="UP000189818">
    <property type="component" value="Unassembled WGS sequence"/>
</dbReference>
<dbReference type="InterPro" id="IPR029058">
    <property type="entry name" value="AB_hydrolase_fold"/>
</dbReference>
<dbReference type="EMBL" id="FUYM01000013">
    <property type="protein sequence ID" value="SKC05805.1"/>
    <property type="molecule type" value="Genomic_DNA"/>
</dbReference>
<organism evidence="2 3">
    <name type="scientific">Rhizorhabdus histidinilytica</name>
    <dbReference type="NCBI Taxonomy" id="439228"/>
    <lineage>
        <taxon>Bacteria</taxon>
        <taxon>Pseudomonadati</taxon>
        <taxon>Pseudomonadota</taxon>
        <taxon>Alphaproteobacteria</taxon>
        <taxon>Sphingomonadales</taxon>
        <taxon>Sphingomonadaceae</taxon>
        <taxon>Rhizorhabdus</taxon>
    </lineage>
</organism>
<dbReference type="AlphaFoldDB" id="A0A1T5GBJ2"/>
<dbReference type="GO" id="GO:0016787">
    <property type="term" value="F:hydrolase activity"/>
    <property type="evidence" value="ECO:0007669"/>
    <property type="project" value="UniProtKB-KW"/>
</dbReference>
<evidence type="ECO:0000259" key="1">
    <source>
        <dbReference type="Pfam" id="PF00561"/>
    </source>
</evidence>
<dbReference type="PRINTS" id="PR00111">
    <property type="entry name" value="ABHYDROLASE"/>
</dbReference>
<evidence type="ECO:0000313" key="2">
    <source>
        <dbReference type="EMBL" id="SKC05805.1"/>
    </source>
</evidence>
<dbReference type="STRING" id="439228.SAMN06295920_11375"/>
<dbReference type="GO" id="GO:0016020">
    <property type="term" value="C:membrane"/>
    <property type="evidence" value="ECO:0007669"/>
    <property type="project" value="TreeGrafter"/>
</dbReference>
<protein>
    <submittedName>
        <fullName evidence="2">2-hydroxy-6-oxonona-2,4-dienedioate hydrolase/4,5:9,10-diseco-3-hydroxy-5,9,17-trioxoandrosta-1(10),2-diene-4-oate hydrolase</fullName>
    </submittedName>
</protein>
<dbReference type="Pfam" id="PF00561">
    <property type="entry name" value="Abhydrolase_1"/>
    <property type="match status" value="1"/>
</dbReference>
<dbReference type="SUPFAM" id="SSF53474">
    <property type="entry name" value="alpha/beta-Hydrolases"/>
    <property type="match status" value="1"/>
</dbReference>